<sequence>MPELEPTVLPTTVAASHLRACAAELDGAQEVELGDLATVIADLVTGQRLLCSALSRLAERVEDGQAGVLSAAPSPEVGALAQVLQAAAGAFGYSADALAESEPFAQITAEFAGPNTRL</sequence>
<protein>
    <submittedName>
        <fullName evidence="1">Uncharacterized protein</fullName>
    </submittedName>
</protein>
<dbReference type="Proteomes" id="UP000318578">
    <property type="component" value="Unassembled WGS sequence"/>
</dbReference>
<keyword evidence="2" id="KW-1185">Reference proteome</keyword>
<evidence type="ECO:0000313" key="1">
    <source>
        <dbReference type="EMBL" id="TVT18675.1"/>
    </source>
</evidence>
<proteinExistence type="predicted"/>
<dbReference type="OrthoDB" id="3628013at2"/>
<dbReference type="RefSeq" id="WP_144642691.1">
    <property type="nucleotide sequence ID" value="NZ_BNAX01000002.1"/>
</dbReference>
<organism evidence="1 2">
    <name type="scientific">Amycolatopsis acidiphila</name>
    <dbReference type="NCBI Taxonomy" id="715473"/>
    <lineage>
        <taxon>Bacteria</taxon>
        <taxon>Bacillati</taxon>
        <taxon>Actinomycetota</taxon>
        <taxon>Actinomycetes</taxon>
        <taxon>Pseudonocardiales</taxon>
        <taxon>Pseudonocardiaceae</taxon>
        <taxon>Amycolatopsis</taxon>
    </lineage>
</organism>
<comment type="caution">
    <text evidence="1">The sequence shown here is derived from an EMBL/GenBank/DDBJ whole genome shotgun (WGS) entry which is preliminary data.</text>
</comment>
<name>A0A558A340_9PSEU</name>
<reference evidence="1 2" key="1">
    <citation type="submission" date="2019-07" db="EMBL/GenBank/DDBJ databases">
        <title>New species of Amycolatopsis and Streptomyces.</title>
        <authorList>
            <person name="Duangmal K."/>
            <person name="Teo W.F.A."/>
            <person name="Lipun K."/>
        </authorList>
    </citation>
    <scope>NUCLEOTIDE SEQUENCE [LARGE SCALE GENOMIC DNA]</scope>
    <source>
        <strain evidence="1 2">JCM 30562</strain>
    </source>
</reference>
<accession>A0A558A340</accession>
<gene>
    <name evidence="1" type="ORF">FNH06_26840</name>
</gene>
<dbReference type="AlphaFoldDB" id="A0A558A340"/>
<evidence type="ECO:0000313" key="2">
    <source>
        <dbReference type="Proteomes" id="UP000318578"/>
    </source>
</evidence>
<dbReference type="EMBL" id="VJZA01000057">
    <property type="protein sequence ID" value="TVT18675.1"/>
    <property type="molecule type" value="Genomic_DNA"/>
</dbReference>